<evidence type="ECO:0000256" key="2">
    <source>
        <dbReference type="SAM" id="Phobius"/>
    </source>
</evidence>
<feature type="region of interest" description="Disordered" evidence="1">
    <location>
        <begin position="235"/>
        <end position="281"/>
    </location>
</feature>
<proteinExistence type="predicted"/>
<sequence length="513" mass="51680">MRSIRSRLFGEISLTTAIVAALGFSATTRAVTSHSATFGASPAATTAAGGSGSDTGFSGGGFGSGSGSGSDSTNTVIIYNATDFNDGNIDYPTDSVIILGPDTAASKSFGFTVSSTTVNVTGVNLRNTLSESAISTASLDPATGQGSSDTTASVPITLRVQPAGETQTGTVTIENYGPIFDNGLDGKALFFEITWTTKDGVTTGSSYSRTFTYINNSVQTATVLSLFTNTYPVSAETSRGGSHTTGSIQTPATTTSNPTATNADGSITGPTRSGSSNSSSGLSKGAIAGIVVGAIAAIAIIAILAFFFLRRRRQSRIAANQAYNSALLSGSVEPYRGGGPVPDLGGPQPGMHPNLHDGTGSGTAVNLMEKDAVVAGVASRFAGRDVGPDTPNSLHSPYTDEDGGTPQIIPSRAVPTSSAGVSTAASPTARTAQTVTPVVSPVAVPAQPVAPGSSAGASTGTAAAAQPAIRNEVAALIEDHMTPEDVARLEAEERELDADIENAIRNRAAASSR</sequence>
<evidence type="ECO:0000313" key="3">
    <source>
        <dbReference type="EMBL" id="KAL1901961.1"/>
    </source>
</evidence>
<evidence type="ECO:0000256" key="1">
    <source>
        <dbReference type="SAM" id="MobiDB-lite"/>
    </source>
</evidence>
<organism evidence="3 4">
    <name type="scientific">Sporothrix stenoceras</name>
    <dbReference type="NCBI Taxonomy" id="5173"/>
    <lineage>
        <taxon>Eukaryota</taxon>
        <taxon>Fungi</taxon>
        <taxon>Dikarya</taxon>
        <taxon>Ascomycota</taxon>
        <taxon>Pezizomycotina</taxon>
        <taxon>Sordariomycetes</taxon>
        <taxon>Sordariomycetidae</taxon>
        <taxon>Ophiostomatales</taxon>
        <taxon>Ophiostomataceae</taxon>
        <taxon>Sporothrix</taxon>
    </lineage>
</organism>
<keyword evidence="2" id="KW-0812">Transmembrane</keyword>
<keyword evidence="2" id="KW-1133">Transmembrane helix</keyword>
<dbReference type="Proteomes" id="UP001583186">
    <property type="component" value="Unassembled WGS sequence"/>
</dbReference>
<feature type="transmembrane region" description="Helical" evidence="2">
    <location>
        <begin position="286"/>
        <end position="309"/>
    </location>
</feature>
<comment type="caution">
    <text evidence="3">The sequence shown here is derived from an EMBL/GenBank/DDBJ whole genome shotgun (WGS) entry which is preliminary data.</text>
</comment>
<dbReference type="PANTHER" id="PTHR16861:SF4">
    <property type="entry name" value="SH3 DOMAIN PROTEIN (AFU_ORTHOLOGUE AFUA_1G13610)"/>
    <property type="match status" value="1"/>
</dbReference>
<feature type="compositionally biased region" description="Low complexity" evidence="1">
    <location>
        <begin position="250"/>
        <end position="263"/>
    </location>
</feature>
<feature type="region of interest" description="Disordered" evidence="1">
    <location>
        <begin position="384"/>
        <end position="432"/>
    </location>
</feature>
<evidence type="ECO:0000313" key="4">
    <source>
        <dbReference type="Proteomes" id="UP001583186"/>
    </source>
</evidence>
<reference evidence="3 4" key="1">
    <citation type="journal article" date="2024" name="IMA Fungus">
        <title>IMA Genome - F19 : A genome assembly and annotation guide to empower mycologists, including annotated draft genome sequences of Ceratocystis pirilliformis, Diaporthe australafricana, Fusarium ophioides, Paecilomyces lecythidis, and Sporothrix stenoceras.</title>
        <authorList>
            <person name="Aylward J."/>
            <person name="Wilson A.M."/>
            <person name="Visagie C.M."/>
            <person name="Spraker J."/>
            <person name="Barnes I."/>
            <person name="Buitendag C."/>
            <person name="Ceriani C."/>
            <person name="Del Mar Angel L."/>
            <person name="du Plessis D."/>
            <person name="Fuchs T."/>
            <person name="Gasser K."/>
            <person name="Kramer D."/>
            <person name="Li W."/>
            <person name="Munsamy K."/>
            <person name="Piso A."/>
            <person name="Price J.L."/>
            <person name="Sonnekus B."/>
            <person name="Thomas C."/>
            <person name="van der Nest A."/>
            <person name="van Dijk A."/>
            <person name="van Heerden A."/>
            <person name="van Vuuren N."/>
            <person name="Yilmaz N."/>
            <person name="Duong T.A."/>
            <person name="van der Merwe N.A."/>
            <person name="Wingfield M.J."/>
            <person name="Wingfield B.D."/>
        </authorList>
    </citation>
    <scope>NUCLEOTIDE SEQUENCE [LARGE SCALE GENOMIC DNA]</scope>
    <source>
        <strain evidence="3 4">CMW 5346</strain>
    </source>
</reference>
<keyword evidence="4" id="KW-1185">Reference proteome</keyword>
<feature type="compositionally biased region" description="Polar residues" evidence="1">
    <location>
        <begin position="414"/>
        <end position="430"/>
    </location>
</feature>
<protein>
    <submittedName>
        <fullName evidence="3">Uncharacterized protein</fullName>
    </submittedName>
</protein>
<keyword evidence="2" id="KW-0472">Membrane</keyword>
<feature type="compositionally biased region" description="Polar residues" evidence="1">
    <location>
        <begin position="235"/>
        <end position="249"/>
    </location>
</feature>
<name>A0ABR3ZPD4_9PEZI</name>
<dbReference type="EMBL" id="JAWCUI010000006">
    <property type="protein sequence ID" value="KAL1901961.1"/>
    <property type="molecule type" value="Genomic_DNA"/>
</dbReference>
<accession>A0ABR3ZPD4</accession>
<dbReference type="PANTHER" id="PTHR16861">
    <property type="entry name" value="GLYCOPROTEIN 38"/>
    <property type="match status" value="1"/>
</dbReference>
<gene>
    <name evidence="3" type="ORF">Sste5346_001667</name>
</gene>